<dbReference type="AlphaFoldDB" id="K9E806"/>
<sequence length="138" mass="15372">MQLVLLRLKLRTSLFKKNKNHCFYKMNPGSFFRGLFYPTFTTFPPSPQSTGTPSSTPSAPPLRFHSHPDSNPGVLPPLLPDNPSSMSLPAPAENVVATLYAYLWALRGSPVHPRSKQLCYSHCNPVHAPRPSLRNEGF</sequence>
<protein>
    <submittedName>
        <fullName evidence="2">Uncharacterized protein</fullName>
    </submittedName>
</protein>
<evidence type="ECO:0000256" key="1">
    <source>
        <dbReference type="SAM" id="MobiDB-lite"/>
    </source>
</evidence>
<keyword evidence="3" id="KW-1185">Reference proteome</keyword>
<feature type="region of interest" description="Disordered" evidence="1">
    <location>
        <begin position="43"/>
        <end position="83"/>
    </location>
</feature>
<dbReference type="STRING" id="742727.HMPREF9447_00967"/>
<dbReference type="EMBL" id="ADLF01000003">
    <property type="protein sequence ID" value="EKU91981.1"/>
    <property type="molecule type" value="Genomic_DNA"/>
</dbReference>
<dbReference type="HOGENOM" id="CLU_1851159_0_0_10"/>
<accession>K9E806</accession>
<gene>
    <name evidence="2" type="ORF">HMPREF9447_00967</name>
</gene>
<evidence type="ECO:0000313" key="2">
    <source>
        <dbReference type="EMBL" id="EKU91981.1"/>
    </source>
</evidence>
<comment type="caution">
    <text evidence="2">The sequence shown here is derived from an EMBL/GenBank/DDBJ whole genome shotgun (WGS) entry which is preliminary data.</text>
</comment>
<dbReference type="Proteomes" id="UP000009872">
    <property type="component" value="Unassembled WGS sequence"/>
</dbReference>
<reference evidence="2 3" key="1">
    <citation type="submission" date="2012-09" db="EMBL/GenBank/DDBJ databases">
        <title>The Genome Sequence of Bacteroides oleiciplenus YIT 12058.</title>
        <authorList>
            <consortium name="The Broad Institute Genome Sequencing Platform"/>
            <person name="Earl A."/>
            <person name="Ward D."/>
            <person name="Feldgarden M."/>
            <person name="Gevers D."/>
            <person name="Morotomi M."/>
            <person name="Walker B."/>
            <person name="Young S.K."/>
            <person name="Zeng Q."/>
            <person name="Gargeya S."/>
            <person name="Fitzgerald M."/>
            <person name="Haas B."/>
            <person name="Abouelleil A."/>
            <person name="Alvarado L."/>
            <person name="Arachchi H.M."/>
            <person name="Berlin A.M."/>
            <person name="Chapman S.B."/>
            <person name="Goldberg J."/>
            <person name="Griggs A."/>
            <person name="Gujja S."/>
            <person name="Hansen M."/>
            <person name="Howarth C."/>
            <person name="Imamovic A."/>
            <person name="Larimer J."/>
            <person name="McCowen C."/>
            <person name="Montmayeur A."/>
            <person name="Murphy C."/>
            <person name="Neiman D."/>
            <person name="Pearson M."/>
            <person name="Priest M."/>
            <person name="Roberts A."/>
            <person name="Saif S."/>
            <person name="Shea T."/>
            <person name="Sisk P."/>
            <person name="Sykes S."/>
            <person name="Wortman J."/>
            <person name="Nusbaum C."/>
            <person name="Birren B."/>
        </authorList>
    </citation>
    <scope>NUCLEOTIDE SEQUENCE [LARGE SCALE GENOMIC DNA]</scope>
    <source>
        <strain evidence="2 3">YIT 12058</strain>
    </source>
</reference>
<name>K9E806_9BACE</name>
<proteinExistence type="predicted"/>
<feature type="compositionally biased region" description="Low complexity" evidence="1">
    <location>
        <begin position="43"/>
        <end position="57"/>
    </location>
</feature>
<evidence type="ECO:0000313" key="3">
    <source>
        <dbReference type="Proteomes" id="UP000009872"/>
    </source>
</evidence>
<organism evidence="2 3">
    <name type="scientific">Bacteroides oleiciplenus YIT 12058</name>
    <dbReference type="NCBI Taxonomy" id="742727"/>
    <lineage>
        <taxon>Bacteria</taxon>
        <taxon>Pseudomonadati</taxon>
        <taxon>Bacteroidota</taxon>
        <taxon>Bacteroidia</taxon>
        <taxon>Bacteroidales</taxon>
        <taxon>Bacteroidaceae</taxon>
        <taxon>Bacteroides</taxon>
    </lineage>
</organism>